<proteinExistence type="predicted"/>
<evidence type="ECO:0000313" key="4">
    <source>
        <dbReference type="EMBL" id="AMY09183.1"/>
    </source>
</evidence>
<feature type="region of interest" description="Disordered" evidence="1">
    <location>
        <begin position="237"/>
        <end position="258"/>
    </location>
</feature>
<dbReference type="PANTHER" id="PTHR43283:SF3">
    <property type="entry name" value="BETA-LACTAMASE FAMILY PROTEIN (AFU_ORTHOLOGUE AFUA_5G07500)"/>
    <property type="match status" value="1"/>
</dbReference>
<name>A0A143PLV2_LUTPR</name>
<dbReference type="RefSeq" id="WP_110170950.1">
    <property type="nucleotide sequence ID" value="NZ_CP015136.1"/>
</dbReference>
<keyword evidence="4" id="KW-0378">Hydrolase</keyword>
<keyword evidence="2" id="KW-0732">Signal</keyword>
<accession>A0A143PLV2</accession>
<organism evidence="4 5">
    <name type="scientific">Luteitalea pratensis</name>
    <dbReference type="NCBI Taxonomy" id="1855912"/>
    <lineage>
        <taxon>Bacteria</taxon>
        <taxon>Pseudomonadati</taxon>
        <taxon>Acidobacteriota</taxon>
        <taxon>Vicinamibacteria</taxon>
        <taxon>Vicinamibacterales</taxon>
        <taxon>Vicinamibacteraceae</taxon>
        <taxon>Luteitalea</taxon>
    </lineage>
</organism>
<dbReference type="AlphaFoldDB" id="A0A143PLV2"/>
<reference evidence="4 5" key="1">
    <citation type="journal article" date="2016" name="Genome Announc.">
        <title>First Complete Genome Sequence of a Subdivision 6 Acidobacterium Strain.</title>
        <authorList>
            <person name="Huang S."/>
            <person name="Vieira S."/>
            <person name="Bunk B."/>
            <person name="Riedel T."/>
            <person name="Sproer C."/>
            <person name="Overmann J."/>
        </authorList>
    </citation>
    <scope>NUCLEOTIDE SEQUENCE [LARGE SCALE GENOMIC DNA]</scope>
    <source>
        <strain evidence="5">DSM 100886 HEG_-6_39</strain>
    </source>
</reference>
<dbReference type="EC" id="3.1.1.-" evidence="4"/>
<evidence type="ECO:0000259" key="3">
    <source>
        <dbReference type="Pfam" id="PF00144"/>
    </source>
</evidence>
<dbReference type="InterPro" id="IPR001466">
    <property type="entry name" value="Beta-lactam-related"/>
</dbReference>
<evidence type="ECO:0000256" key="2">
    <source>
        <dbReference type="SAM" id="SignalP"/>
    </source>
</evidence>
<dbReference type="OrthoDB" id="9770183at2"/>
<dbReference type="GO" id="GO:0016787">
    <property type="term" value="F:hydrolase activity"/>
    <property type="evidence" value="ECO:0007669"/>
    <property type="project" value="UniProtKB-KW"/>
</dbReference>
<dbReference type="Gene3D" id="3.40.710.10">
    <property type="entry name" value="DD-peptidase/beta-lactamase superfamily"/>
    <property type="match status" value="1"/>
</dbReference>
<feature type="signal peptide" evidence="2">
    <location>
        <begin position="1"/>
        <end position="21"/>
    </location>
</feature>
<sequence length="392" mass="41591" precursor="true">MSPTRIAALVLAATLTASAQAQTLPGVGAAMQEMVASKEVAGAVTVVVSKDRVLHLDATGSADLSAKRPMTPDTLFWIASMTKPVTGVAILMLQDEGKLKISDPVAKYLPGFADLKTPSGKPANLTITQILTHTSGLGEAPGPAAQDARTLADLEKLWLVTPMQYEPGEKWQYTQSGINAASRIVEVISAMTFDAFVQQRIFDPLGMKDTTFYPTDAQLARLATAYVKNAATGALDAVPPRRDYGPRNRPPQGNGGLYSTAPDYARFCRMLLNGGTLEGRRYLSAASMRSLTTPLTGDLPTGFFQSDAWGNRGANYGWGLATSILRTPHDGVASMLSTGTYGHGGAWGTQAWIDPVKGVAYILMIQRSGLPNSDGSDIRRAFQQAAAAALAK</sequence>
<dbReference type="EMBL" id="CP015136">
    <property type="protein sequence ID" value="AMY09183.1"/>
    <property type="molecule type" value="Genomic_DNA"/>
</dbReference>
<feature type="domain" description="Beta-lactamase-related" evidence="3">
    <location>
        <begin position="29"/>
        <end position="385"/>
    </location>
</feature>
<evidence type="ECO:0000256" key="1">
    <source>
        <dbReference type="SAM" id="MobiDB-lite"/>
    </source>
</evidence>
<reference evidence="5" key="2">
    <citation type="submission" date="2016-04" db="EMBL/GenBank/DDBJ databases">
        <title>First Complete Genome Sequence of a Subdivision 6 Acidobacterium.</title>
        <authorList>
            <person name="Huang S."/>
            <person name="Vieira S."/>
            <person name="Bunk B."/>
            <person name="Riedel T."/>
            <person name="Sproeer C."/>
            <person name="Overmann J."/>
        </authorList>
    </citation>
    <scope>NUCLEOTIDE SEQUENCE [LARGE SCALE GENOMIC DNA]</scope>
    <source>
        <strain evidence="5">DSM 100886 HEG_-6_39</strain>
    </source>
</reference>
<dbReference type="KEGG" id="abac:LuPra_02396"/>
<protein>
    <submittedName>
        <fullName evidence="4">Esterase EstB</fullName>
        <ecNumber evidence="4">3.1.1.-</ecNumber>
    </submittedName>
</protein>
<dbReference type="PATRIC" id="fig|1813736.3.peg.2516"/>
<keyword evidence="5" id="KW-1185">Reference proteome</keyword>
<dbReference type="InterPro" id="IPR050789">
    <property type="entry name" value="Diverse_Enzym_Activities"/>
</dbReference>
<gene>
    <name evidence="4" type="primary">estB_2</name>
    <name evidence="4" type="ORF">LuPra_02396</name>
</gene>
<evidence type="ECO:0000313" key="5">
    <source>
        <dbReference type="Proteomes" id="UP000076079"/>
    </source>
</evidence>
<feature type="chain" id="PRO_5007511624" evidence="2">
    <location>
        <begin position="22"/>
        <end position="392"/>
    </location>
</feature>
<dbReference type="STRING" id="1855912.LuPra_02396"/>
<dbReference type="SUPFAM" id="SSF56601">
    <property type="entry name" value="beta-lactamase/transpeptidase-like"/>
    <property type="match status" value="1"/>
</dbReference>
<dbReference type="InterPro" id="IPR012338">
    <property type="entry name" value="Beta-lactam/transpept-like"/>
</dbReference>
<dbReference type="Pfam" id="PF00144">
    <property type="entry name" value="Beta-lactamase"/>
    <property type="match status" value="1"/>
</dbReference>
<dbReference type="PANTHER" id="PTHR43283">
    <property type="entry name" value="BETA-LACTAMASE-RELATED"/>
    <property type="match status" value="1"/>
</dbReference>
<dbReference type="Proteomes" id="UP000076079">
    <property type="component" value="Chromosome"/>
</dbReference>